<dbReference type="CDD" id="cd13749">
    <property type="entry name" value="Zn-ribbon_TFIIS"/>
    <property type="match status" value="1"/>
</dbReference>
<dbReference type="PROSITE" id="PS00466">
    <property type="entry name" value="ZF_TFIIS_1"/>
    <property type="match status" value="1"/>
</dbReference>
<reference evidence="16" key="4">
    <citation type="submission" date="2025-04" db="UniProtKB">
        <authorList>
            <consortium name="RefSeq"/>
        </authorList>
    </citation>
    <scope>IDENTIFICATION</scope>
    <source>
        <tissue evidence="16">Leaf</tissue>
    </source>
</reference>
<dbReference type="InterPro" id="IPR006289">
    <property type="entry name" value="TFSII"/>
</dbReference>
<dbReference type="SUPFAM" id="SSF57783">
    <property type="entry name" value="Zinc beta-ribbon"/>
    <property type="match status" value="1"/>
</dbReference>
<dbReference type="SMART" id="SM00510">
    <property type="entry name" value="TFS2M"/>
    <property type="match status" value="1"/>
</dbReference>
<dbReference type="InterPro" id="IPR036575">
    <property type="entry name" value="TFIIS_cen_dom_sf"/>
</dbReference>
<comment type="subcellular location">
    <subcellularLocation>
        <location evidence="1 7 8">Nucleus</location>
    </subcellularLocation>
</comment>
<evidence type="ECO:0000256" key="9">
    <source>
        <dbReference type="SAM" id="MobiDB-lite"/>
    </source>
</evidence>
<dbReference type="AlphaFoldDB" id="A0A218XQT9"/>
<protein>
    <recommendedName>
        <fullName evidence="8">Transcription elongation factor</fullName>
    </recommendedName>
</protein>
<evidence type="ECO:0000313" key="16">
    <source>
        <dbReference type="RefSeq" id="XP_031372865.1"/>
    </source>
</evidence>
<sequence length="348" mass="39402">MAEELVQLFQEASKAADAAAVRVTGGEADESRCLDALKRLKTYPVTSQVLVSTQVGKGIRRLTKHPRKKIQAFASEVIRIWKQIVTEESNGCKRKEAEHGRGTVNVGNDNEVEKDSPFRANEGSENGTVKARKIERNGTPGSNKVEKANFEEKSDDALNRAIPNHSPQKSTPLVNCNDPMRDKVREQLHEALSKVSGEAEEDMIEEVNACDPARVAVSVESVMFAKWGKMNGVHKIKYRSIMFNIKDQNNPDFRRKILLGQIKPERLLTMTTQEMASDHRQKENQQIKEKAMYECELGAAPKATTDQFKCSRCRQRKCTYYQMQTRSADEPMTTYVTCVNCNNHWKFC</sequence>
<dbReference type="SMART" id="SM00509">
    <property type="entry name" value="TFS2N"/>
    <property type="match status" value="1"/>
</dbReference>
<feature type="region of interest" description="Disordered" evidence="9">
    <location>
        <begin position="95"/>
        <end position="129"/>
    </location>
</feature>
<evidence type="ECO:0000256" key="8">
    <source>
        <dbReference type="RuleBase" id="RU368078"/>
    </source>
</evidence>
<dbReference type="SUPFAM" id="SSF47676">
    <property type="entry name" value="Conserved domain common to transcription factors TFIIS, elongin A, CRSP70"/>
    <property type="match status" value="1"/>
</dbReference>
<evidence type="ECO:0000256" key="7">
    <source>
        <dbReference type="PROSITE-ProRule" id="PRU00649"/>
    </source>
</evidence>
<dbReference type="PROSITE" id="PS51321">
    <property type="entry name" value="TFIIS_CENTRAL"/>
    <property type="match status" value="1"/>
</dbReference>
<keyword evidence="15" id="KW-1185">Reference proteome</keyword>
<reference evidence="14" key="1">
    <citation type="journal article" date="2017" name="Plant J.">
        <title>The pomegranate (Punica granatum L.) genome and the genomics of punicalagin biosynthesis.</title>
        <authorList>
            <person name="Qin G."/>
            <person name="Xu C."/>
            <person name="Ming R."/>
            <person name="Tang H."/>
            <person name="Guyot R."/>
            <person name="Kramer E.M."/>
            <person name="Hu Y."/>
            <person name="Yi X."/>
            <person name="Qi Y."/>
            <person name="Xu X."/>
            <person name="Gao Z."/>
            <person name="Pan H."/>
            <person name="Jian J."/>
            <person name="Tian Y."/>
            <person name="Yue Z."/>
            <person name="Xu Y."/>
        </authorList>
    </citation>
    <scope>NUCLEOTIDE SEQUENCE [LARGE SCALE GENOMIC DNA]</scope>
    <source>
        <strain evidence="14">cv. Dabenzi</strain>
    </source>
</reference>
<evidence type="ECO:0000259" key="12">
    <source>
        <dbReference type="PROSITE" id="PS51321"/>
    </source>
</evidence>
<evidence type="ECO:0000256" key="4">
    <source>
        <dbReference type="ARBA" id="ARBA00022833"/>
    </source>
</evidence>
<dbReference type="InterPro" id="IPR035441">
    <property type="entry name" value="TFIIS/LEDGF_dom_sf"/>
</dbReference>
<evidence type="ECO:0000256" key="2">
    <source>
        <dbReference type="ARBA" id="ARBA00022723"/>
    </source>
</evidence>
<dbReference type="InterPro" id="IPR001222">
    <property type="entry name" value="Znf_TFIIS"/>
</dbReference>
<dbReference type="Gene3D" id="1.20.930.10">
    <property type="entry name" value="Conserved domain common to transcription factors TFIIS, elongin A, CRSP70"/>
    <property type="match status" value="1"/>
</dbReference>
<keyword evidence="5 7" id="KW-0539">Nucleus</keyword>
<keyword evidence="8" id="KW-0805">Transcription regulation</keyword>
<evidence type="ECO:0000259" key="10">
    <source>
        <dbReference type="PROSITE" id="PS51133"/>
    </source>
</evidence>
<dbReference type="PANTHER" id="PTHR11477">
    <property type="entry name" value="TRANSCRIPTION FACTOR S-II ZINC FINGER DOMAIN-CONTAINING PROTEIN"/>
    <property type="match status" value="1"/>
</dbReference>
<keyword evidence="8" id="KW-0238">DNA-binding</keyword>
<feature type="domain" description="TFIIS-type" evidence="10">
    <location>
        <begin position="306"/>
        <end position="346"/>
    </location>
</feature>
<dbReference type="Pfam" id="PF01096">
    <property type="entry name" value="Zn_ribbon_TFIIS"/>
    <property type="match status" value="1"/>
</dbReference>
<evidence type="ECO:0000256" key="6">
    <source>
        <dbReference type="PROSITE-ProRule" id="PRU00472"/>
    </source>
</evidence>
<accession>A0A218XQT9</accession>
<evidence type="ECO:0000313" key="14">
    <source>
        <dbReference type="Proteomes" id="UP000197138"/>
    </source>
</evidence>
<dbReference type="Proteomes" id="UP000197138">
    <property type="component" value="Unassembled WGS sequence"/>
</dbReference>
<dbReference type="SMART" id="SM00440">
    <property type="entry name" value="ZnF_C2C2"/>
    <property type="match status" value="1"/>
</dbReference>
<dbReference type="Pfam" id="PF08711">
    <property type="entry name" value="Med26"/>
    <property type="match status" value="1"/>
</dbReference>
<evidence type="ECO:0000313" key="15">
    <source>
        <dbReference type="Proteomes" id="UP000515151"/>
    </source>
</evidence>
<dbReference type="GO" id="GO:0008270">
    <property type="term" value="F:zinc ion binding"/>
    <property type="evidence" value="ECO:0007669"/>
    <property type="project" value="UniProtKB-UniRule"/>
</dbReference>
<dbReference type="Proteomes" id="UP000515151">
    <property type="component" value="Chromosome 8"/>
</dbReference>
<proteinExistence type="inferred from homology"/>
<keyword evidence="4 8" id="KW-0862">Zinc</keyword>
<comment type="similarity">
    <text evidence="8">Belongs to the TFS-II family.</text>
</comment>
<comment type="function">
    <text evidence="8">Necessary for efficient RNA polymerase II transcription elongation past template-encoded arresting sites.</text>
</comment>
<dbReference type="PROSITE" id="PS51319">
    <property type="entry name" value="TFIIS_N"/>
    <property type="match status" value="1"/>
</dbReference>
<evidence type="ECO:0000259" key="11">
    <source>
        <dbReference type="PROSITE" id="PS51319"/>
    </source>
</evidence>
<dbReference type="SUPFAM" id="SSF46942">
    <property type="entry name" value="Elongation factor TFIIS domain 2"/>
    <property type="match status" value="1"/>
</dbReference>
<feature type="domain" description="TFIIS central" evidence="12">
    <location>
        <begin position="180"/>
        <end position="303"/>
    </location>
</feature>
<dbReference type="PIRSF" id="PIRSF006704">
    <property type="entry name" value="TF_IIS"/>
    <property type="match status" value="1"/>
</dbReference>
<evidence type="ECO:0000256" key="5">
    <source>
        <dbReference type="ARBA" id="ARBA00023242"/>
    </source>
</evidence>
<dbReference type="PANTHER" id="PTHR11477:SF49">
    <property type="entry name" value="TRANSCRIPTION ELONGATION FACTOR"/>
    <property type="match status" value="1"/>
</dbReference>
<dbReference type="Gene3D" id="1.10.472.30">
    <property type="entry name" value="Transcription elongation factor S-II, central domain"/>
    <property type="match status" value="1"/>
</dbReference>
<keyword evidence="2 8" id="KW-0479">Metal-binding</keyword>
<keyword evidence="8" id="KW-0804">Transcription</keyword>
<dbReference type="GO" id="GO:0006368">
    <property type="term" value="P:transcription elongation by RNA polymerase II"/>
    <property type="evidence" value="ECO:0007669"/>
    <property type="project" value="InterPro"/>
</dbReference>
<keyword evidence="3 6" id="KW-0863">Zinc-finger</keyword>
<reference evidence="15" key="3">
    <citation type="journal article" date="2020" name="Plant Biotechnol. J.">
        <title>The pomegranate (Punica granatum L.) draft genome dissects genetic divergence between soft- and hard-seeded cultivars.</title>
        <authorList>
            <person name="Luo X."/>
            <person name="Li H."/>
            <person name="Wu Z."/>
            <person name="Yao W."/>
            <person name="Zhao P."/>
            <person name="Cao D."/>
            <person name="Yu H."/>
            <person name="Li K."/>
            <person name="Poudel K."/>
            <person name="Zhao D."/>
            <person name="Zhang F."/>
            <person name="Xia X."/>
            <person name="Chen L."/>
            <person name="Wang Q."/>
            <person name="Jing D."/>
            <person name="Cao S."/>
        </authorList>
    </citation>
    <scope>NUCLEOTIDE SEQUENCE [LARGE SCALE GENOMIC DNA]</scope>
</reference>
<dbReference type="PROSITE" id="PS51133">
    <property type="entry name" value="ZF_TFIIS_2"/>
    <property type="match status" value="1"/>
</dbReference>
<reference evidence="13" key="2">
    <citation type="submission" date="2017-06" db="EMBL/GenBank/DDBJ databases">
        <title>The pomegranate genome and the genomics of punicalagin biosynthesis.</title>
        <authorList>
            <person name="Xu C."/>
        </authorList>
    </citation>
    <scope>NUCLEOTIDE SEQUENCE [LARGE SCALE GENOMIC DNA]</scope>
    <source>
        <tissue evidence="13">Fresh leaf</tissue>
    </source>
</reference>
<evidence type="ECO:0000256" key="1">
    <source>
        <dbReference type="ARBA" id="ARBA00004123"/>
    </source>
</evidence>
<evidence type="ECO:0000256" key="3">
    <source>
        <dbReference type="ARBA" id="ARBA00022771"/>
    </source>
</evidence>
<name>A0A218XQT9_PUNGR</name>
<dbReference type="InterPro" id="IPR017923">
    <property type="entry name" value="TFIIS_N"/>
</dbReference>
<organism evidence="13 14">
    <name type="scientific">Punica granatum</name>
    <name type="common">Pomegranate</name>
    <dbReference type="NCBI Taxonomy" id="22663"/>
    <lineage>
        <taxon>Eukaryota</taxon>
        <taxon>Viridiplantae</taxon>
        <taxon>Streptophyta</taxon>
        <taxon>Embryophyta</taxon>
        <taxon>Tracheophyta</taxon>
        <taxon>Spermatophyta</taxon>
        <taxon>Magnoliopsida</taxon>
        <taxon>eudicotyledons</taxon>
        <taxon>Gunneridae</taxon>
        <taxon>Pentapetalae</taxon>
        <taxon>rosids</taxon>
        <taxon>malvids</taxon>
        <taxon>Myrtales</taxon>
        <taxon>Lythraceae</taxon>
        <taxon>Punica</taxon>
    </lineage>
</organism>
<dbReference type="Gene3D" id="2.20.25.10">
    <property type="match status" value="1"/>
</dbReference>
<dbReference type="InterPro" id="IPR035100">
    <property type="entry name" value="TF_IIS-typ"/>
</dbReference>
<dbReference type="InterPro" id="IPR003618">
    <property type="entry name" value="TFIIS_cen_dom"/>
</dbReference>
<dbReference type="FunFam" id="2.20.25.10:FF:000001">
    <property type="entry name" value="Probable Transcription elongation factor S-II"/>
    <property type="match status" value="1"/>
</dbReference>
<gene>
    <name evidence="16" type="primary">LOC116187951</name>
    <name evidence="13" type="ORF">CDL15_Pgr022444</name>
</gene>
<dbReference type="EMBL" id="MTKT01000813">
    <property type="protein sequence ID" value="OWM87333.1"/>
    <property type="molecule type" value="Genomic_DNA"/>
</dbReference>
<dbReference type="GO" id="GO:0005634">
    <property type="term" value="C:nucleus"/>
    <property type="evidence" value="ECO:0007669"/>
    <property type="project" value="UniProtKB-SubCell"/>
</dbReference>
<dbReference type="InterPro" id="IPR003617">
    <property type="entry name" value="TFIIS/CRSP70_N_sub"/>
</dbReference>
<evidence type="ECO:0000313" key="13">
    <source>
        <dbReference type="EMBL" id="OWM87333.1"/>
    </source>
</evidence>
<dbReference type="CDD" id="cd00183">
    <property type="entry name" value="TFIIS_I"/>
    <property type="match status" value="1"/>
</dbReference>
<dbReference type="NCBIfam" id="TIGR01385">
    <property type="entry name" value="TFSII"/>
    <property type="match status" value="1"/>
</dbReference>
<dbReference type="RefSeq" id="XP_031372865.1">
    <property type="nucleotide sequence ID" value="XM_031517005.1"/>
</dbReference>
<dbReference type="OrthoDB" id="44867at2759"/>
<dbReference type="GeneID" id="116187951"/>
<feature type="domain" description="TFIIS N-terminal" evidence="11">
    <location>
        <begin position="10"/>
        <end position="88"/>
    </location>
</feature>
<dbReference type="GO" id="GO:0003677">
    <property type="term" value="F:DNA binding"/>
    <property type="evidence" value="ECO:0007669"/>
    <property type="project" value="UniProtKB-KW"/>
</dbReference>
<dbReference type="Pfam" id="PF07500">
    <property type="entry name" value="TFIIS_M"/>
    <property type="match status" value="1"/>
</dbReference>